<accession>A0A3P8EZV5</accession>
<protein>
    <submittedName>
        <fullName evidence="7">NR LBD domain-containing protein</fullName>
    </submittedName>
</protein>
<dbReference type="Pfam" id="PF00104">
    <property type="entry name" value="Hormone_recep"/>
    <property type="match status" value="1"/>
</dbReference>
<evidence type="ECO:0000313" key="6">
    <source>
        <dbReference type="Proteomes" id="UP000050761"/>
    </source>
</evidence>
<dbReference type="Proteomes" id="UP000050761">
    <property type="component" value="Unassembled WGS sequence"/>
</dbReference>
<evidence type="ECO:0000313" key="5">
    <source>
        <dbReference type="EMBL" id="VDP15043.1"/>
    </source>
</evidence>
<dbReference type="PANTHER" id="PTHR45680">
    <property type="entry name" value="NUCLEAR HORMONE RECEPTOR FAMILY"/>
    <property type="match status" value="1"/>
</dbReference>
<dbReference type="Gene3D" id="1.10.565.10">
    <property type="entry name" value="Retinoid X Receptor"/>
    <property type="match status" value="1"/>
</dbReference>
<evidence type="ECO:0000313" key="7">
    <source>
        <dbReference type="WBParaSite" id="HPBE_0001941701-mRNA-1"/>
    </source>
</evidence>
<dbReference type="InterPro" id="IPR000536">
    <property type="entry name" value="Nucl_hrmn_rcpt_lig-bd"/>
</dbReference>
<dbReference type="WBParaSite" id="HPBE_0001941701-mRNA-1">
    <property type="protein sequence ID" value="HPBE_0001941701-mRNA-1"/>
    <property type="gene ID" value="HPBE_0001941701"/>
</dbReference>
<keyword evidence="6" id="KW-1185">Reference proteome</keyword>
<reference evidence="7" key="2">
    <citation type="submission" date="2019-09" db="UniProtKB">
        <authorList>
            <consortium name="WormBaseParasite"/>
        </authorList>
    </citation>
    <scope>IDENTIFICATION</scope>
</reference>
<keyword evidence="3" id="KW-0675">Receptor</keyword>
<proteinExistence type="predicted"/>
<dbReference type="PROSITE" id="PS51843">
    <property type="entry name" value="NR_LBD"/>
    <property type="match status" value="1"/>
</dbReference>
<reference evidence="5 6" key="1">
    <citation type="submission" date="2018-11" db="EMBL/GenBank/DDBJ databases">
        <authorList>
            <consortium name="Pathogen Informatics"/>
        </authorList>
    </citation>
    <scope>NUCLEOTIDE SEQUENCE [LARGE SCALE GENOMIC DNA]</scope>
</reference>
<evidence type="ECO:0000256" key="2">
    <source>
        <dbReference type="ARBA" id="ARBA00023163"/>
    </source>
</evidence>
<organism evidence="5">
    <name type="scientific">Heligmosomoides polygyrus</name>
    <name type="common">Parasitic roundworm</name>
    <dbReference type="NCBI Taxonomy" id="6339"/>
    <lineage>
        <taxon>Eukaryota</taxon>
        <taxon>Metazoa</taxon>
        <taxon>Ecdysozoa</taxon>
        <taxon>Nematoda</taxon>
        <taxon>Chromadorea</taxon>
        <taxon>Rhabditida</taxon>
        <taxon>Rhabditina</taxon>
        <taxon>Rhabditomorpha</taxon>
        <taxon>Strongyloidea</taxon>
        <taxon>Heligmosomidae</taxon>
        <taxon>Heligmosomoides</taxon>
    </lineage>
</organism>
<dbReference type="PANTHER" id="PTHR45680:SF29">
    <property type="entry name" value="NUCLEAR HORMONE RECEPTOR FAMILY"/>
    <property type="match status" value="1"/>
</dbReference>
<keyword evidence="1" id="KW-0805">Transcription regulation</keyword>
<dbReference type="SUPFAM" id="SSF48508">
    <property type="entry name" value="Nuclear receptor ligand-binding domain"/>
    <property type="match status" value="1"/>
</dbReference>
<evidence type="ECO:0000256" key="3">
    <source>
        <dbReference type="ARBA" id="ARBA00023170"/>
    </source>
</evidence>
<dbReference type="OrthoDB" id="10018779at2759"/>
<dbReference type="InterPro" id="IPR051152">
    <property type="entry name" value="C.elegans_Orphan_NR"/>
</dbReference>
<dbReference type="AlphaFoldDB" id="A0A3P8EZV5"/>
<name>A0A3P8EZV5_HELPZ</name>
<keyword evidence="2" id="KW-0804">Transcription</keyword>
<dbReference type="EMBL" id="UZAH01031341">
    <property type="protein sequence ID" value="VDP15043.1"/>
    <property type="molecule type" value="Genomic_DNA"/>
</dbReference>
<evidence type="ECO:0000259" key="4">
    <source>
        <dbReference type="PROSITE" id="PS51843"/>
    </source>
</evidence>
<dbReference type="SMART" id="SM00430">
    <property type="entry name" value="HOLI"/>
    <property type="match status" value="1"/>
</dbReference>
<evidence type="ECO:0000256" key="1">
    <source>
        <dbReference type="ARBA" id="ARBA00023015"/>
    </source>
</evidence>
<dbReference type="InterPro" id="IPR035500">
    <property type="entry name" value="NHR-like_dom_sf"/>
</dbReference>
<sequence length="258" mass="30547">MDELRRIFAQESRPSNEQCILVRMFRALETYRSKKSPRIVFLDTINLSGKFDSWKSQLYDIATWMMSCEEFAQLPAEDKEVIFKSSWIPWEKFERLQVTLQVFGEEAIEKKMMLTSENKAFNRDTVRLEWGSFTDHDPASIKEMFSRFGSRMTDEVARPLFEMNIDNFELSYILCALIWHVEGKNIHHSTRIQAEAVLDRISDELHDHYTYDLRMPNYAARLTRIMEIISSVEAMVVELARMFDVFKFDVTEKDLFVC</sequence>
<feature type="domain" description="NR LBD" evidence="4">
    <location>
        <begin position="1"/>
        <end position="258"/>
    </location>
</feature>
<gene>
    <name evidence="5" type="ORF">HPBE_LOCUS19416</name>
</gene>